<gene>
    <name evidence="2" type="ORF">METZ01_LOCUS37752</name>
</gene>
<organism evidence="2">
    <name type="scientific">marine metagenome</name>
    <dbReference type="NCBI Taxonomy" id="408172"/>
    <lineage>
        <taxon>unclassified sequences</taxon>
        <taxon>metagenomes</taxon>
        <taxon>ecological metagenomes</taxon>
    </lineage>
</organism>
<dbReference type="AlphaFoldDB" id="A0A381R229"/>
<evidence type="ECO:0000313" key="2">
    <source>
        <dbReference type="EMBL" id="SUZ84898.1"/>
    </source>
</evidence>
<keyword evidence="1" id="KW-0812">Transmembrane</keyword>
<dbReference type="EMBL" id="UINC01001612">
    <property type="protein sequence ID" value="SUZ84898.1"/>
    <property type="molecule type" value="Genomic_DNA"/>
</dbReference>
<proteinExistence type="predicted"/>
<keyword evidence="1" id="KW-1133">Transmembrane helix</keyword>
<accession>A0A381R229</accession>
<evidence type="ECO:0000256" key="1">
    <source>
        <dbReference type="SAM" id="Phobius"/>
    </source>
</evidence>
<sequence>MQNLKKKIGFLLAGHYLTSATIVVTIVQSIFIVVVPDSLVGKLLNGLLKDSLVQVKKYAIE</sequence>
<name>A0A381R229_9ZZZZ</name>
<feature type="transmembrane region" description="Helical" evidence="1">
    <location>
        <begin position="12"/>
        <end position="35"/>
    </location>
</feature>
<protein>
    <submittedName>
        <fullName evidence="2">Uncharacterized protein</fullName>
    </submittedName>
</protein>
<keyword evidence="1" id="KW-0472">Membrane</keyword>
<reference evidence="2" key="1">
    <citation type="submission" date="2018-05" db="EMBL/GenBank/DDBJ databases">
        <authorList>
            <person name="Lanie J.A."/>
            <person name="Ng W.-L."/>
            <person name="Kazmierczak K.M."/>
            <person name="Andrzejewski T.M."/>
            <person name="Davidsen T.M."/>
            <person name="Wayne K.J."/>
            <person name="Tettelin H."/>
            <person name="Glass J.I."/>
            <person name="Rusch D."/>
            <person name="Podicherti R."/>
            <person name="Tsui H.-C.T."/>
            <person name="Winkler M.E."/>
        </authorList>
    </citation>
    <scope>NUCLEOTIDE SEQUENCE</scope>
</reference>